<dbReference type="GO" id="GO:0043565">
    <property type="term" value="F:sequence-specific DNA binding"/>
    <property type="evidence" value="ECO:0007669"/>
    <property type="project" value="InterPro"/>
</dbReference>
<dbReference type="Gene3D" id="3.40.50.2300">
    <property type="match status" value="1"/>
</dbReference>
<evidence type="ECO:0000256" key="14">
    <source>
        <dbReference type="PROSITE-ProRule" id="PRU00169"/>
    </source>
</evidence>
<evidence type="ECO:0000256" key="10">
    <source>
        <dbReference type="ARBA" id="ARBA00023125"/>
    </source>
</evidence>
<dbReference type="Proteomes" id="UP000528457">
    <property type="component" value="Unassembled WGS sequence"/>
</dbReference>
<dbReference type="Pfam" id="PF02954">
    <property type="entry name" value="HTH_8"/>
    <property type="match status" value="1"/>
</dbReference>
<dbReference type="PANTHER" id="PTHR32071:SF95">
    <property type="entry name" value="DNA-BINDING TRANSCRIPTIONAL REGULATOR NTRC"/>
    <property type="match status" value="1"/>
</dbReference>
<dbReference type="SUPFAM" id="SSF52540">
    <property type="entry name" value="P-loop containing nucleoside triphosphate hydrolases"/>
    <property type="match status" value="1"/>
</dbReference>
<evidence type="ECO:0000256" key="9">
    <source>
        <dbReference type="ARBA" id="ARBA00023015"/>
    </source>
</evidence>
<dbReference type="InterPro" id="IPR009057">
    <property type="entry name" value="Homeodomain-like_sf"/>
</dbReference>
<dbReference type="CDD" id="cd19919">
    <property type="entry name" value="REC_NtrC"/>
    <property type="match status" value="1"/>
</dbReference>
<evidence type="ECO:0000256" key="8">
    <source>
        <dbReference type="ARBA" id="ARBA00023012"/>
    </source>
</evidence>
<keyword evidence="11 15" id="KW-0010">Activator</keyword>
<dbReference type="FunFam" id="1.10.8.60:FF:000014">
    <property type="entry name" value="DNA-binding transcriptional regulator NtrC"/>
    <property type="match status" value="1"/>
</dbReference>
<evidence type="ECO:0000259" key="16">
    <source>
        <dbReference type="PROSITE" id="PS50045"/>
    </source>
</evidence>
<dbReference type="InterPro" id="IPR001789">
    <property type="entry name" value="Sig_transdc_resp-reg_receiver"/>
</dbReference>
<evidence type="ECO:0000313" key="19">
    <source>
        <dbReference type="Proteomes" id="UP000528457"/>
    </source>
</evidence>
<evidence type="ECO:0000256" key="13">
    <source>
        <dbReference type="ARBA" id="ARBA00023231"/>
    </source>
</evidence>
<dbReference type="PROSITE" id="PS50045">
    <property type="entry name" value="SIGMA54_INTERACT_4"/>
    <property type="match status" value="1"/>
</dbReference>
<dbReference type="InterPro" id="IPR025944">
    <property type="entry name" value="Sigma_54_int_dom_CS"/>
</dbReference>
<keyword evidence="9 15" id="KW-0805">Transcription regulation</keyword>
<dbReference type="PRINTS" id="PR01590">
    <property type="entry name" value="HTHFIS"/>
</dbReference>
<evidence type="ECO:0000256" key="3">
    <source>
        <dbReference type="ARBA" id="ARBA00022490"/>
    </source>
</evidence>
<dbReference type="FunCoup" id="A0A7X0JR59">
    <property type="interactions" value="272"/>
</dbReference>
<sequence length="471" mass="52953">MNMQEQTVWIIDDDRSIRWVLEKALQQASIKTESFSSGDDALQRLEHQQPTVIISDIRMPGTDGLSLLGQLQERFPNLPVIIMTAHSDLESAVSAYQSGAFEYLPKPFDIDEAVAMTQRALTQAAEQIQQNPNTEDSDAEIIGEAPAMQEVFRAIGRLSQSNITVLINGQSGTGKELVAQALHRHSPRRQQPFIALNMAAIPKDLMESELFGHEKGAFTGASSQRQGRFEQANGGTLFLDEIGDMPADTQTRLLRVLADGEFYRVGGHVPVKVDVRIIAATHQNLEQLVADNRFREDLFHRLNVIRIHIPTLAERQEDIPKLAEHFIRRASKELNVEPKILLPQTQAFMCSLDWPGNVRQLENTCRWLTVMASSREIHIEDLPPELLEKQQGGQSSGSGDWEKCLRQWADNALSQGQKEILNNALPRFERAMIETALKHTAGRKRDAAVLLGWGRNTLTRKLKDLQMEHSD</sequence>
<evidence type="ECO:0000259" key="17">
    <source>
        <dbReference type="PROSITE" id="PS50110"/>
    </source>
</evidence>
<dbReference type="InterPro" id="IPR025662">
    <property type="entry name" value="Sigma_54_int_dom_ATP-bd_1"/>
</dbReference>
<dbReference type="FunFam" id="1.10.10.60:FF:000088">
    <property type="entry name" value="DNA-binding transcriptional regulator NtrC"/>
    <property type="match status" value="1"/>
</dbReference>
<dbReference type="SUPFAM" id="SSF46689">
    <property type="entry name" value="Homeodomain-like"/>
    <property type="match status" value="1"/>
</dbReference>
<evidence type="ECO:0000256" key="2">
    <source>
        <dbReference type="ARBA" id="ARBA00019059"/>
    </source>
</evidence>
<keyword evidence="13 15" id="KW-0535">Nitrogen fixation</keyword>
<evidence type="ECO:0000256" key="1">
    <source>
        <dbReference type="ARBA" id="ARBA00004496"/>
    </source>
</evidence>
<dbReference type="SMART" id="SM00382">
    <property type="entry name" value="AAA"/>
    <property type="match status" value="1"/>
</dbReference>
<dbReference type="InterPro" id="IPR027417">
    <property type="entry name" value="P-loop_NTPase"/>
</dbReference>
<keyword evidence="6 15" id="KW-0547">Nucleotide-binding</keyword>
<name>A0A7X0JR59_9GAMM</name>
<dbReference type="Gene3D" id="1.10.8.60">
    <property type="match status" value="1"/>
</dbReference>
<dbReference type="Gene3D" id="3.40.50.300">
    <property type="entry name" value="P-loop containing nucleotide triphosphate hydrolases"/>
    <property type="match status" value="1"/>
</dbReference>
<dbReference type="InterPro" id="IPR003593">
    <property type="entry name" value="AAA+_ATPase"/>
</dbReference>
<dbReference type="PROSITE" id="PS00676">
    <property type="entry name" value="SIGMA54_INTERACT_2"/>
    <property type="match status" value="1"/>
</dbReference>
<dbReference type="Pfam" id="PF25601">
    <property type="entry name" value="AAA_lid_14"/>
    <property type="match status" value="1"/>
</dbReference>
<keyword evidence="12 15" id="KW-0804">Transcription</keyword>
<evidence type="ECO:0000256" key="11">
    <source>
        <dbReference type="ARBA" id="ARBA00023159"/>
    </source>
</evidence>
<dbReference type="Gene3D" id="1.10.10.60">
    <property type="entry name" value="Homeodomain-like"/>
    <property type="match status" value="1"/>
</dbReference>
<dbReference type="InParanoid" id="A0A7X0JR59"/>
<keyword evidence="5 14" id="KW-0597">Phosphoprotein</keyword>
<comment type="function">
    <text evidence="15">Member of the two-component regulatory system NtrB/NtrC, which controls expression of the nitrogen-regulated (ntr) genes in response to nitrogen limitation. Phosphorylated NtrC binds directly to DNA and stimulates the formation of open promoter-sigma54-RNA polymerase complexes.</text>
</comment>
<proteinExistence type="predicted"/>
<dbReference type="GO" id="GO:0005737">
    <property type="term" value="C:cytoplasm"/>
    <property type="evidence" value="ECO:0007669"/>
    <property type="project" value="UniProtKB-SubCell"/>
</dbReference>
<feature type="domain" description="Sigma-54 factor interaction" evidence="16">
    <location>
        <begin position="141"/>
        <end position="370"/>
    </location>
</feature>
<dbReference type="Pfam" id="PF00072">
    <property type="entry name" value="Response_reg"/>
    <property type="match status" value="1"/>
</dbReference>
<keyword evidence="4 15" id="KW-0678">Repressor</keyword>
<dbReference type="GO" id="GO:0000156">
    <property type="term" value="F:phosphorelay response regulator activity"/>
    <property type="evidence" value="ECO:0007669"/>
    <property type="project" value="UniProtKB-UniRule"/>
</dbReference>
<evidence type="ECO:0000256" key="4">
    <source>
        <dbReference type="ARBA" id="ARBA00022491"/>
    </source>
</evidence>
<keyword evidence="3 15" id="KW-0963">Cytoplasm</keyword>
<dbReference type="PANTHER" id="PTHR32071">
    <property type="entry name" value="TRANSCRIPTIONAL REGULATORY PROTEIN"/>
    <property type="match status" value="1"/>
</dbReference>
<dbReference type="InterPro" id="IPR002078">
    <property type="entry name" value="Sigma_54_int"/>
</dbReference>
<dbReference type="AlphaFoldDB" id="A0A7X0JR59"/>
<dbReference type="GO" id="GO:0006808">
    <property type="term" value="P:regulation of nitrogen utilization"/>
    <property type="evidence" value="ECO:0007669"/>
    <property type="project" value="UniProtKB-UniRule"/>
</dbReference>
<evidence type="ECO:0000256" key="7">
    <source>
        <dbReference type="ARBA" id="ARBA00022840"/>
    </source>
</evidence>
<comment type="subcellular location">
    <subcellularLocation>
        <location evidence="1 15">Cytoplasm</location>
    </subcellularLocation>
</comment>
<dbReference type="InterPro" id="IPR058031">
    <property type="entry name" value="AAA_lid_NorR"/>
</dbReference>
<evidence type="ECO:0000256" key="12">
    <source>
        <dbReference type="ARBA" id="ARBA00023163"/>
    </source>
</evidence>
<keyword evidence="10 15" id="KW-0238">DNA-binding</keyword>
<dbReference type="NCBIfam" id="TIGR01818">
    <property type="entry name" value="ntrC"/>
    <property type="match status" value="1"/>
</dbReference>
<dbReference type="InterPro" id="IPR025943">
    <property type="entry name" value="Sigma_54_int_dom_ATP-bd_2"/>
</dbReference>
<evidence type="ECO:0000313" key="18">
    <source>
        <dbReference type="EMBL" id="MBB6519861.1"/>
    </source>
</evidence>
<dbReference type="GO" id="GO:0005524">
    <property type="term" value="F:ATP binding"/>
    <property type="evidence" value="ECO:0007669"/>
    <property type="project" value="UniProtKB-KW"/>
</dbReference>
<dbReference type="CDD" id="cd00009">
    <property type="entry name" value="AAA"/>
    <property type="match status" value="1"/>
</dbReference>
<dbReference type="FunFam" id="3.40.50.300:FF:000006">
    <property type="entry name" value="DNA-binding transcriptional regulator NtrC"/>
    <property type="match status" value="1"/>
</dbReference>
<dbReference type="InterPro" id="IPR010114">
    <property type="entry name" value="Transcript_reg_NtrC"/>
</dbReference>
<reference evidence="18 19" key="1">
    <citation type="submission" date="2020-08" db="EMBL/GenBank/DDBJ databases">
        <title>Genomic Encyclopedia of Type Strains, Phase IV (KMG-IV): sequencing the most valuable type-strain genomes for metagenomic binning, comparative biology and taxonomic classification.</title>
        <authorList>
            <person name="Goeker M."/>
        </authorList>
    </citation>
    <scope>NUCLEOTIDE SEQUENCE [LARGE SCALE GENOMIC DNA]</scope>
    <source>
        <strain evidence="18 19">DSM 22368</strain>
    </source>
</reference>
<comment type="caution">
    <text evidence="18">The sequence shown here is derived from an EMBL/GenBank/DDBJ whole genome shotgun (WGS) entry which is preliminary data.</text>
</comment>
<dbReference type="PROSITE" id="PS00675">
    <property type="entry name" value="SIGMA54_INTERACT_1"/>
    <property type="match status" value="1"/>
</dbReference>
<organism evidence="18 19">
    <name type="scientific">Pseudoteredinibacter isoporae</name>
    <dbReference type="NCBI Taxonomy" id="570281"/>
    <lineage>
        <taxon>Bacteria</taxon>
        <taxon>Pseudomonadati</taxon>
        <taxon>Pseudomonadota</taxon>
        <taxon>Gammaproteobacteria</taxon>
        <taxon>Cellvibrionales</taxon>
        <taxon>Cellvibrionaceae</taxon>
        <taxon>Pseudoteredinibacter</taxon>
    </lineage>
</organism>
<keyword evidence="19" id="KW-1185">Reference proteome</keyword>
<protein>
    <recommendedName>
        <fullName evidence="2 15">DNA-binding transcriptional regulator NtrC</fullName>
    </recommendedName>
    <alternativeName>
        <fullName evidence="15">Nitrogen regulation protein NR(I)</fullName>
    </alternativeName>
</protein>
<accession>A0A7X0JR59</accession>
<dbReference type="InterPro" id="IPR011006">
    <property type="entry name" value="CheY-like_superfamily"/>
</dbReference>
<dbReference type="PROSITE" id="PS00688">
    <property type="entry name" value="SIGMA54_INTERACT_3"/>
    <property type="match status" value="1"/>
</dbReference>
<dbReference type="EMBL" id="JACHHT010000001">
    <property type="protein sequence ID" value="MBB6519861.1"/>
    <property type="molecule type" value="Genomic_DNA"/>
</dbReference>
<dbReference type="NCBIfam" id="NF008176">
    <property type="entry name" value="PRK10923.1"/>
    <property type="match status" value="1"/>
</dbReference>
<dbReference type="Pfam" id="PF00158">
    <property type="entry name" value="Sigma54_activat"/>
    <property type="match status" value="1"/>
</dbReference>
<keyword evidence="8 15" id="KW-0902">Two-component regulatory system</keyword>
<dbReference type="PROSITE" id="PS50110">
    <property type="entry name" value="RESPONSE_REGULATORY"/>
    <property type="match status" value="1"/>
</dbReference>
<dbReference type="SUPFAM" id="SSF52172">
    <property type="entry name" value="CheY-like"/>
    <property type="match status" value="1"/>
</dbReference>
<dbReference type="SMART" id="SM00448">
    <property type="entry name" value="REC"/>
    <property type="match status" value="1"/>
</dbReference>
<dbReference type="InterPro" id="IPR002197">
    <property type="entry name" value="HTH_Fis"/>
</dbReference>
<gene>
    <name evidence="15" type="primary">ntrC</name>
    <name evidence="18" type="ORF">HNR48_000139</name>
</gene>
<keyword evidence="7 15" id="KW-0067">ATP-binding</keyword>
<dbReference type="FunFam" id="3.40.50.2300:FF:000018">
    <property type="entry name" value="DNA-binding transcriptional regulator NtrC"/>
    <property type="match status" value="1"/>
</dbReference>
<evidence type="ECO:0000256" key="15">
    <source>
        <dbReference type="RuleBase" id="RU365013"/>
    </source>
</evidence>
<feature type="modified residue" description="4-aspartylphosphate" evidence="14">
    <location>
        <position position="56"/>
    </location>
</feature>
<evidence type="ECO:0000256" key="5">
    <source>
        <dbReference type="ARBA" id="ARBA00022553"/>
    </source>
</evidence>
<evidence type="ECO:0000256" key="6">
    <source>
        <dbReference type="ARBA" id="ARBA00022741"/>
    </source>
</evidence>
<feature type="domain" description="Response regulatory" evidence="17">
    <location>
        <begin position="7"/>
        <end position="121"/>
    </location>
</feature>
<dbReference type="GO" id="GO:0006355">
    <property type="term" value="P:regulation of DNA-templated transcription"/>
    <property type="evidence" value="ECO:0007669"/>
    <property type="project" value="InterPro"/>
</dbReference>